<dbReference type="Pfam" id="PF02355">
    <property type="entry name" value="SecD_SecF_C"/>
    <property type="match status" value="1"/>
</dbReference>
<reference evidence="15" key="1">
    <citation type="journal article" date="2019" name="Int. J. Syst. Evol. Microbiol.">
        <title>The Global Catalogue of Microorganisms (GCM) 10K type strain sequencing project: providing services to taxonomists for standard genome sequencing and annotation.</title>
        <authorList>
            <consortium name="The Broad Institute Genomics Platform"/>
            <consortium name="The Broad Institute Genome Sequencing Center for Infectious Disease"/>
            <person name="Wu L."/>
            <person name="Ma J."/>
        </authorList>
    </citation>
    <scope>NUCLEOTIDE SEQUENCE [LARGE SCALE GENOMIC DNA]</scope>
    <source>
        <strain evidence="15">CCM 7043</strain>
    </source>
</reference>
<evidence type="ECO:0000259" key="12">
    <source>
        <dbReference type="Pfam" id="PF21760"/>
    </source>
</evidence>
<dbReference type="InterPro" id="IPR055344">
    <property type="entry name" value="SecD_SecF_C_bact"/>
</dbReference>
<dbReference type="EMBL" id="JBHUHF010000001">
    <property type="protein sequence ID" value="MFD2024214.1"/>
    <property type="molecule type" value="Genomic_DNA"/>
</dbReference>
<organism evidence="14 15">
    <name type="scientific">Promicromonospora aerolata</name>
    <dbReference type="NCBI Taxonomy" id="195749"/>
    <lineage>
        <taxon>Bacteria</taxon>
        <taxon>Bacillati</taxon>
        <taxon>Actinomycetota</taxon>
        <taxon>Actinomycetes</taxon>
        <taxon>Micrococcales</taxon>
        <taxon>Promicromonosporaceae</taxon>
        <taxon>Promicromonospora</taxon>
    </lineage>
</organism>
<keyword evidence="4 9" id="KW-0812">Transmembrane</keyword>
<dbReference type="Gene3D" id="3.30.1360.200">
    <property type="match status" value="1"/>
</dbReference>
<feature type="compositionally biased region" description="Basic and acidic residues" evidence="10">
    <location>
        <begin position="176"/>
        <end position="193"/>
    </location>
</feature>
<keyword evidence="3 9" id="KW-1003">Cell membrane</keyword>
<comment type="similarity">
    <text evidence="9">Belongs to the SecD/SecF family. SecD subfamily.</text>
</comment>
<dbReference type="NCBIfam" id="TIGR01129">
    <property type="entry name" value="secD"/>
    <property type="match status" value="1"/>
</dbReference>
<dbReference type="Gene3D" id="1.20.1640.10">
    <property type="entry name" value="Multidrug efflux transporter AcrB transmembrane domain"/>
    <property type="match status" value="1"/>
</dbReference>
<evidence type="ECO:0000256" key="8">
    <source>
        <dbReference type="ARBA" id="ARBA00023136"/>
    </source>
</evidence>
<comment type="caution">
    <text evidence="9">Lacks conserved residue(s) required for the propagation of feature annotation.</text>
</comment>
<comment type="subunit">
    <text evidence="9">Forms a complex with SecF. Part of the essential Sec protein translocation apparatus which comprises SecA, SecYEG and auxiliary proteins SecDF. Other proteins may also be involved.</text>
</comment>
<evidence type="ECO:0000313" key="15">
    <source>
        <dbReference type="Proteomes" id="UP001597338"/>
    </source>
</evidence>
<evidence type="ECO:0000256" key="4">
    <source>
        <dbReference type="ARBA" id="ARBA00022692"/>
    </source>
</evidence>
<feature type="domain" description="SecDF P1 head subdomain" evidence="13">
    <location>
        <begin position="242"/>
        <end position="354"/>
    </location>
</feature>
<dbReference type="InterPro" id="IPR048634">
    <property type="entry name" value="SecD_SecF_C"/>
</dbReference>
<name>A0ABW4V1P9_9MICO</name>
<accession>A0ABW4V1P9</accession>
<evidence type="ECO:0000259" key="13">
    <source>
        <dbReference type="Pfam" id="PF22599"/>
    </source>
</evidence>
<keyword evidence="6 9" id="KW-1133">Transmembrane helix</keyword>
<feature type="transmembrane region" description="Helical" evidence="9">
    <location>
        <begin position="377"/>
        <end position="394"/>
    </location>
</feature>
<protein>
    <recommendedName>
        <fullName evidence="9">Protein translocase subunit SecD</fullName>
    </recommendedName>
</protein>
<dbReference type="InterPro" id="IPR022813">
    <property type="entry name" value="SecD/SecF_arch_bac"/>
</dbReference>
<dbReference type="Proteomes" id="UP001597338">
    <property type="component" value="Unassembled WGS sequence"/>
</dbReference>
<feature type="domain" description="Protein translocase subunit SecDF P1" evidence="12">
    <location>
        <begin position="79"/>
        <end position="135"/>
    </location>
</feature>
<evidence type="ECO:0000256" key="5">
    <source>
        <dbReference type="ARBA" id="ARBA00022927"/>
    </source>
</evidence>
<dbReference type="Pfam" id="PF21760">
    <property type="entry name" value="SecD_1st"/>
    <property type="match status" value="1"/>
</dbReference>
<keyword evidence="8 9" id="KW-0472">Membrane</keyword>
<dbReference type="InterPro" id="IPR005791">
    <property type="entry name" value="SecD"/>
</dbReference>
<feature type="transmembrane region" description="Helical" evidence="9">
    <location>
        <begin position="401"/>
        <end position="423"/>
    </location>
</feature>
<gene>
    <name evidence="9 14" type="primary">secD</name>
    <name evidence="14" type="ORF">ACFSL2_01675</name>
</gene>
<comment type="function">
    <text evidence="9">Part of the Sec protein translocase complex. Interacts with the SecYEG preprotein conducting channel. SecDF uses the proton motive force (PMF) to complete protein translocation after the ATP-dependent function of SecA.</text>
</comment>
<feature type="region of interest" description="Disordered" evidence="10">
    <location>
        <begin position="569"/>
        <end position="604"/>
    </location>
</feature>
<evidence type="ECO:0000313" key="14">
    <source>
        <dbReference type="EMBL" id="MFD2024214.1"/>
    </source>
</evidence>
<keyword evidence="5 9" id="KW-0653">Protein transport</keyword>
<dbReference type="NCBIfam" id="TIGR00916">
    <property type="entry name" value="2A0604s01"/>
    <property type="match status" value="1"/>
</dbReference>
<feature type="region of interest" description="Disordered" evidence="10">
    <location>
        <begin position="139"/>
        <end position="200"/>
    </location>
</feature>
<sequence>MATDTRRSRPVRTIVLLTILTILLPFGALLAGWQLDGKSSDNPDGASLAPGLALDLQGGTQIILQAVTSDGSEVTPEAMEEAIGVIRQRVDANGVTEAEIASQGSNQIVVEIPGVVDDETIALISKAAQMKFRPVLTVGNPMPTVQPSASAEGSGDDAGAEGDKGGTGDDAATGEQSREELEKKAAEEAKDVDPTDPSDLAQITPAVQQLFDQLDCTDPKNLQGGGGDHPDRVLVTCDQSGAAKYILGPVEVDGTDLTSAASGLVPGANGTVSNEWGVTLDFDSEGTTKFRETTERLTPLEAPRNQFAIVLDGLIVSAPSSNAAITNGQAVISGSFTRDSAATLANQLSFGSLPLTFDVNGQNQISATLGAEQLQRGLFAGLIGLALVVVYSLFQYRSLGLLTVMSLVVAGAMTYVVIALLSWGMGYRLSLPGIAGLIVAIGFTADSFIVYFERIRDELRDGRSLRLAVQRGWLRARRTIYAAKAVNLLSAVILYFMTVGGVRGFAFTLGLTTIIDVMVVIWFTHPVMELLAKVPFFRDGHKASGLSPDRLDVEPRYRGAGRFTSSKPAAVETAVAGGPDRERELVSAQSVAPAPRVAEDGRRMTIAERRAAERKAAAEAAQNEEKH</sequence>
<keyword evidence="7 9" id="KW-0811">Translocation</keyword>
<dbReference type="PANTHER" id="PTHR30081:SF1">
    <property type="entry name" value="PROTEIN TRANSLOCASE SUBUNIT SECD"/>
    <property type="match status" value="1"/>
</dbReference>
<dbReference type="HAMAP" id="MF_01463_B">
    <property type="entry name" value="SecD_B"/>
    <property type="match status" value="1"/>
</dbReference>
<evidence type="ECO:0000256" key="3">
    <source>
        <dbReference type="ARBA" id="ARBA00022475"/>
    </source>
</evidence>
<dbReference type="Pfam" id="PF22599">
    <property type="entry name" value="SecDF_P1_head"/>
    <property type="match status" value="1"/>
</dbReference>
<keyword evidence="15" id="KW-1185">Reference proteome</keyword>
<comment type="caution">
    <text evidence="14">The sequence shown here is derived from an EMBL/GenBank/DDBJ whole genome shotgun (WGS) entry which is preliminary data.</text>
</comment>
<dbReference type="RefSeq" id="WP_377196164.1">
    <property type="nucleotide sequence ID" value="NZ_JBHUHF010000001.1"/>
</dbReference>
<feature type="transmembrane region" description="Helical" evidence="9">
    <location>
        <begin position="480"/>
        <end position="498"/>
    </location>
</feature>
<evidence type="ECO:0000256" key="9">
    <source>
        <dbReference type="HAMAP-Rule" id="MF_01463"/>
    </source>
</evidence>
<dbReference type="PANTHER" id="PTHR30081">
    <property type="entry name" value="PROTEIN-EXPORT MEMBRANE PROTEIN SEC"/>
    <property type="match status" value="1"/>
</dbReference>
<dbReference type="InterPro" id="IPR054384">
    <property type="entry name" value="SecDF_P1_head"/>
</dbReference>
<proteinExistence type="inferred from homology"/>
<evidence type="ECO:0000256" key="6">
    <source>
        <dbReference type="ARBA" id="ARBA00022989"/>
    </source>
</evidence>
<evidence type="ECO:0000256" key="10">
    <source>
        <dbReference type="SAM" id="MobiDB-lite"/>
    </source>
</evidence>
<dbReference type="Gene3D" id="3.30.70.3220">
    <property type="match status" value="1"/>
</dbReference>
<feature type="transmembrane region" description="Helical" evidence="9">
    <location>
        <begin position="504"/>
        <end position="523"/>
    </location>
</feature>
<dbReference type="InterPro" id="IPR048631">
    <property type="entry name" value="SecD_1st"/>
</dbReference>
<evidence type="ECO:0000256" key="7">
    <source>
        <dbReference type="ARBA" id="ARBA00023010"/>
    </source>
</evidence>
<feature type="domain" description="Protein export membrane protein SecD/SecF C-terminal" evidence="11">
    <location>
        <begin position="361"/>
        <end position="532"/>
    </location>
</feature>
<keyword evidence="2 9" id="KW-0813">Transport</keyword>
<evidence type="ECO:0000256" key="1">
    <source>
        <dbReference type="ARBA" id="ARBA00004651"/>
    </source>
</evidence>
<feature type="transmembrane region" description="Helical" evidence="9">
    <location>
        <begin position="429"/>
        <end position="452"/>
    </location>
</feature>
<evidence type="ECO:0000256" key="2">
    <source>
        <dbReference type="ARBA" id="ARBA00022448"/>
    </source>
</evidence>
<comment type="subcellular location">
    <subcellularLocation>
        <location evidence="1 9">Cell membrane</location>
        <topology evidence="1 9">Multi-pass membrane protein</topology>
    </subcellularLocation>
</comment>
<evidence type="ECO:0000259" key="11">
    <source>
        <dbReference type="Pfam" id="PF02355"/>
    </source>
</evidence>
<dbReference type="SUPFAM" id="SSF82866">
    <property type="entry name" value="Multidrug efflux transporter AcrB transmembrane domain"/>
    <property type="match status" value="1"/>
</dbReference>